<keyword evidence="2" id="KW-0012">Acyltransferase</keyword>
<reference evidence="5" key="1">
    <citation type="journal article" date="2019" name="Int. J. Syst. Evol. Microbiol.">
        <title>The Global Catalogue of Microorganisms (GCM) 10K type strain sequencing project: providing services to taxonomists for standard genome sequencing and annotation.</title>
        <authorList>
            <consortium name="The Broad Institute Genomics Platform"/>
            <consortium name="The Broad Institute Genome Sequencing Center for Infectious Disease"/>
            <person name="Wu L."/>
            <person name="Ma J."/>
        </authorList>
    </citation>
    <scope>NUCLEOTIDE SEQUENCE [LARGE SCALE GENOMIC DNA]</scope>
    <source>
        <strain evidence="5">JCM 13250</strain>
    </source>
</reference>
<dbReference type="InterPro" id="IPR000182">
    <property type="entry name" value="GNAT_dom"/>
</dbReference>
<evidence type="ECO:0000259" key="3">
    <source>
        <dbReference type="PROSITE" id="PS51186"/>
    </source>
</evidence>
<evidence type="ECO:0000313" key="4">
    <source>
        <dbReference type="EMBL" id="GAA1795567.1"/>
    </source>
</evidence>
<dbReference type="Proteomes" id="UP001500218">
    <property type="component" value="Unassembled WGS sequence"/>
</dbReference>
<dbReference type="InterPro" id="IPR016181">
    <property type="entry name" value="Acyl_CoA_acyltransferase"/>
</dbReference>
<dbReference type="PANTHER" id="PTHR43877">
    <property type="entry name" value="AMINOALKYLPHOSPHONATE N-ACETYLTRANSFERASE-RELATED-RELATED"/>
    <property type="match status" value="1"/>
</dbReference>
<protein>
    <submittedName>
        <fullName evidence="4">GNAT family N-acetyltransferase</fullName>
    </submittedName>
</protein>
<dbReference type="EMBL" id="BAAALT010000039">
    <property type="protein sequence ID" value="GAA1795567.1"/>
    <property type="molecule type" value="Genomic_DNA"/>
</dbReference>
<dbReference type="Gene3D" id="3.40.630.30">
    <property type="match status" value="1"/>
</dbReference>
<organism evidence="4 5">
    <name type="scientific">Luedemannella flava</name>
    <dbReference type="NCBI Taxonomy" id="349316"/>
    <lineage>
        <taxon>Bacteria</taxon>
        <taxon>Bacillati</taxon>
        <taxon>Actinomycetota</taxon>
        <taxon>Actinomycetes</taxon>
        <taxon>Micromonosporales</taxon>
        <taxon>Micromonosporaceae</taxon>
        <taxon>Luedemannella</taxon>
    </lineage>
</organism>
<evidence type="ECO:0000256" key="1">
    <source>
        <dbReference type="ARBA" id="ARBA00022679"/>
    </source>
</evidence>
<keyword evidence="1" id="KW-0808">Transferase</keyword>
<comment type="caution">
    <text evidence="4">The sequence shown here is derived from an EMBL/GenBank/DDBJ whole genome shotgun (WGS) entry which is preliminary data.</text>
</comment>
<proteinExistence type="predicted"/>
<dbReference type="Pfam" id="PF00583">
    <property type="entry name" value="Acetyltransf_1"/>
    <property type="match status" value="1"/>
</dbReference>
<keyword evidence="5" id="KW-1185">Reference proteome</keyword>
<dbReference type="PROSITE" id="PS51186">
    <property type="entry name" value="GNAT"/>
    <property type="match status" value="1"/>
</dbReference>
<sequence>MTLAGSDRTVGRDLDDLADILHASVEAGASVGFVTPFTLTNAREYWQGLRGPVGAGARVLLGARRDGVLVGTVQVVLDSPPNGRHRAEIAKLLVHPAARRGGLGATLMAAAEEVARAHGRTLLVLDTRTGDDGERLYRRIGYEAAGVIPRYARASDGDLEDTIYMFKELS</sequence>
<dbReference type="InterPro" id="IPR050832">
    <property type="entry name" value="Bact_Acetyltransf"/>
</dbReference>
<accession>A0ABP4XXT7</accession>
<dbReference type="SUPFAM" id="SSF55729">
    <property type="entry name" value="Acyl-CoA N-acyltransferases (Nat)"/>
    <property type="match status" value="1"/>
</dbReference>
<name>A0ABP4XXT7_9ACTN</name>
<feature type="domain" description="N-acetyltransferase" evidence="3">
    <location>
        <begin position="1"/>
        <end position="170"/>
    </location>
</feature>
<evidence type="ECO:0000256" key="2">
    <source>
        <dbReference type="ARBA" id="ARBA00023315"/>
    </source>
</evidence>
<dbReference type="CDD" id="cd04301">
    <property type="entry name" value="NAT_SF"/>
    <property type="match status" value="1"/>
</dbReference>
<evidence type="ECO:0000313" key="5">
    <source>
        <dbReference type="Proteomes" id="UP001500218"/>
    </source>
</evidence>
<dbReference type="PANTHER" id="PTHR43877:SF1">
    <property type="entry name" value="ACETYLTRANSFERASE"/>
    <property type="match status" value="1"/>
</dbReference>
<gene>
    <name evidence="4" type="ORF">GCM10009682_16660</name>
</gene>